<reference evidence="1" key="1">
    <citation type="submission" date="2009-10" db="EMBL/GenBank/DDBJ databases">
        <title>Diversity of trophic interactions inside an arsenic-rich microbial ecosystem.</title>
        <authorList>
            <person name="Bertin P.N."/>
            <person name="Heinrich-Salmeron A."/>
            <person name="Pelletier E."/>
            <person name="Goulhen-Chollet F."/>
            <person name="Arsene-Ploetze F."/>
            <person name="Gallien S."/>
            <person name="Calteau A."/>
            <person name="Vallenet D."/>
            <person name="Casiot C."/>
            <person name="Chane-Woon-Ming B."/>
            <person name="Giloteaux L."/>
            <person name="Barakat M."/>
            <person name="Bonnefoy V."/>
            <person name="Bruneel O."/>
            <person name="Chandler M."/>
            <person name="Cleiss J."/>
            <person name="Duran R."/>
            <person name="Elbaz-Poulichet F."/>
            <person name="Fonknechten N."/>
            <person name="Lauga B."/>
            <person name="Mornico D."/>
            <person name="Ortet P."/>
            <person name="Schaeffer C."/>
            <person name="Siguier P."/>
            <person name="Alexander Thil Smith A."/>
            <person name="Van Dorsselaer A."/>
            <person name="Weissenbach J."/>
            <person name="Medigue C."/>
            <person name="Le Paslier D."/>
        </authorList>
    </citation>
    <scope>NUCLEOTIDE SEQUENCE</scope>
</reference>
<accession>E6PZI6</accession>
<proteinExistence type="predicted"/>
<sequence>MRIFSMEALLGQGEVDLDIDRGLSVTGHKAPALHCFFCGGSQHVVAAEGFGRGHLAVGRNGGLNLDNASDAHALGNLRIDWRDPLLDGAVLGVEGKCGGKKQCGDGYFKSTHGSTSWQIAICSNEWIGHR</sequence>
<evidence type="ECO:0000313" key="1">
    <source>
        <dbReference type="EMBL" id="CBI00345.1"/>
    </source>
</evidence>
<protein>
    <submittedName>
        <fullName evidence="1">Uncharacterized protein</fullName>
    </submittedName>
</protein>
<dbReference type="AlphaFoldDB" id="E6PZI6"/>
<comment type="caution">
    <text evidence="1">The sequence shown here is derived from an EMBL/GenBank/DDBJ whole genome shotgun (WGS) entry which is preliminary data.</text>
</comment>
<name>E6PZI6_9ZZZZ</name>
<dbReference type="EMBL" id="CABN01000125">
    <property type="protein sequence ID" value="CBI00345.1"/>
    <property type="molecule type" value="Genomic_DNA"/>
</dbReference>
<gene>
    <name evidence="1" type="ORF">CARN3_1362</name>
</gene>
<organism evidence="1">
    <name type="scientific">mine drainage metagenome</name>
    <dbReference type="NCBI Taxonomy" id="410659"/>
    <lineage>
        <taxon>unclassified sequences</taxon>
        <taxon>metagenomes</taxon>
        <taxon>ecological metagenomes</taxon>
    </lineage>
</organism>